<evidence type="ECO:0000313" key="1">
    <source>
        <dbReference type="EMBL" id="KAL3841786.1"/>
    </source>
</evidence>
<gene>
    <name evidence="1" type="ORF">ACJMK2_019887</name>
    <name evidence="2" type="ORF">ACJMK2_019895</name>
</gene>
<keyword evidence="3" id="KW-1185">Reference proteome</keyword>
<name>A0ABD3TZ17_SINWO</name>
<evidence type="ECO:0000313" key="2">
    <source>
        <dbReference type="EMBL" id="KAL3841794.1"/>
    </source>
</evidence>
<dbReference type="Proteomes" id="UP001634394">
    <property type="component" value="Unassembled WGS sequence"/>
</dbReference>
<evidence type="ECO:0000313" key="3">
    <source>
        <dbReference type="Proteomes" id="UP001634394"/>
    </source>
</evidence>
<dbReference type="EMBL" id="JBJQND010000017">
    <property type="protein sequence ID" value="KAL3841786.1"/>
    <property type="molecule type" value="Genomic_DNA"/>
</dbReference>
<organism evidence="1 3">
    <name type="scientific">Sinanodonta woodiana</name>
    <name type="common">Chinese pond mussel</name>
    <name type="synonym">Anodonta woodiana</name>
    <dbReference type="NCBI Taxonomy" id="1069815"/>
    <lineage>
        <taxon>Eukaryota</taxon>
        <taxon>Metazoa</taxon>
        <taxon>Spiralia</taxon>
        <taxon>Lophotrochozoa</taxon>
        <taxon>Mollusca</taxon>
        <taxon>Bivalvia</taxon>
        <taxon>Autobranchia</taxon>
        <taxon>Heteroconchia</taxon>
        <taxon>Palaeoheterodonta</taxon>
        <taxon>Unionida</taxon>
        <taxon>Unionoidea</taxon>
        <taxon>Unionidae</taxon>
        <taxon>Unioninae</taxon>
        <taxon>Sinanodonta</taxon>
    </lineage>
</organism>
<dbReference type="EMBL" id="JBJQND010000017">
    <property type="protein sequence ID" value="KAL3841794.1"/>
    <property type="molecule type" value="Genomic_DNA"/>
</dbReference>
<dbReference type="AlphaFoldDB" id="A0ABD3TZ17"/>
<comment type="caution">
    <text evidence="1">The sequence shown here is derived from an EMBL/GenBank/DDBJ whole genome shotgun (WGS) entry which is preliminary data.</text>
</comment>
<reference evidence="1 3" key="1">
    <citation type="submission" date="2024-11" db="EMBL/GenBank/DDBJ databases">
        <title>Chromosome-level genome assembly of the freshwater bivalve Anodonta woodiana.</title>
        <authorList>
            <person name="Chen X."/>
        </authorList>
    </citation>
    <scope>NUCLEOTIDE SEQUENCE [LARGE SCALE GENOMIC DNA]</scope>
    <source>
        <strain evidence="1">MN2024</strain>
        <tissue evidence="1">Gills</tissue>
    </source>
</reference>
<accession>A0ABD3TZ17</accession>
<proteinExistence type="predicted"/>
<sequence>MVLSDSCFHKPSMEQILIDEAVIGKGTAHRVKDSFFQSLTTEAKKCYHQSRRHRIHVAGEWVGPQFQHLLQQYHIYTKMKEEFLRENPCLAKRKAGQTY</sequence>
<protein>
    <submittedName>
        <fullName evidence="1">Uncharacterized protein</fullName>
    </submittedName>
</protein>